<dbReference type="AlphaFoldDB" id="A0AAE7CZD8"/>
<dbReference type="PANTHER" id="PTHR37017">
    <property type="entry name" value="AB HYDROLASE-1 DOMAIN-CONTAINING PROTEIN-RELATED"/>
    <property type="match status" value="1"/>
</dbReference>
<reference evidence="2 3" key="1">
    <citation type="submission" date="2018-11" db="EMBL/GenBank/DDBJ databases">
        <title>Complete genome sequence of Dickeya zeae strain CE1 infecting Canna edulis Ker-Gawl. in China.</title>
        <authorList>
            <person name="Zhang J."/>
            <person name="Lin B."/>
            <person name="Shen H."/>
            <person name="Jiang S."/>
            <person name="Pu X."/>
            <person name="Sun D."/>
        </authorList>
    </citation>
    <scope>NUCLEOTIDE SEQUENCE [LARGE SCALE GENOMIC DNA]</scope>
    <source>
        <strain evidence="2 3">CE1</strain>
    </source>
</reference>
<proteinExistence type="predicted"/>
<dbReference type="RefSeq" id="WP_168362942.1">
    <property type="nucleotide sequence ID" value="NZ_CP033622.1"/>
</dbReference>
<sequence length="277" mass="29949">MKLYNSLAPQHAESTRKTRHPLKYLSHLAVAVGLTITLAGNQAIAEPSHPPVHNIVLVHGALMDGSSWSPVITRLQKMGYHVTAVQNHLVSLADDVSSTERVLKRQDGDVLLVGHSWGGVVITQAGNAANVKGLVYLTAMAPDSGESMLDLLKRLNAPMNGVSPDADGLIWMDNVEQFHQFMAADVPLGKVRELIATQQPIAAASMAEKVQHAAWHDKPSWYLQATNDKAIVPAVQQTMAQQLGAKITPVRSSHMVMISHPEAVADLIDRAAKETAR</sequence>
<dbReference type="GO" id="GO:0016787">
    <property type="term" value="F:hydrolase activity"/>
    <property type="evidence" value="ECO:0007669"/>
    <property type="project" value="UniProtKB-KW"/>
</dbReference>
<dbReference type="InterPro" id="IPR000073">
    <property type="entry name" value="AB_hydrolase_1"/>
</dbReference>
<dbReference type="Proteomes" id="UP000500801">
    <property type="component" value="Chromosome"/>
</dbReference>
<keyword evidence="2" id="KW-0378">Hydrolase</keyword>
<name>A0AAE7CZD8_9GAMM</name>
<dbReference type="PANTHER" id="PTHR37017:SF11">
    <property type="entry name" value="ESTERASE_LIPASE_THIOESTERASE DOMAIN-CONTAINING PROTEIN"/>
    <property type="match status" value="1"/>
</dbReference>
<gene>
    <name evidence="2" type="ORF">DWG24_13770</name>
</gene>
<dbReference type="InterPro" id="IPR052897">
    <property type="entry name" value="Sec-Metab_Biosynth_Hydrolase"/>
</dbReference>
<dbReference type="Pfam" id="PF12697">
    <property type="entry name" value="Abhydrolase_6"/>
    <property type="match status" value="1"/>
</dbReference>
<evidence type="ECO:0000313" key="3">
    <source>
        <dbReference type="Proteomes" id="UP000500801"/>
    </source>
</evidence>
<dbReference type="Gene3D" id="3.40.50.1820">
    <property type="entry name" value="alpha/beta hydrolase"/>
    <property type="match status" value="1"/>
</dbReference>
<evidence type="ECO:0000313" key="2">
    <source>
        <dbReference type="EMBL" id="QIZ51742.1"/>
    </source>
</evidence>
<dbReference type="SUPFAM" id="SSF53474">
    <property type="entry name" value="alpha/beta-Hydrolases"/>
    <property type="match status" value="1"/>
</dbReference>
<dbReference type="EMBL" id="CP033622">
    <property type="protein sequence ID" value="QIZ51742.1"/>
    <property type="molecule type" value="Genomic_DNA"/>
</dbReference>
<dbReference type="InterPro" id="IPR029058">
    <property type="entry name" value="AB_hydrolase_fold"/>
</dbReference>
<feature type="domain" description="AB hydrolase-1" evidence="1">
    <location>
        <begin position="55"/>
        <end position="266"/>
    </location>
</feature>
<protein>
    <submittedName>
        <fullName evidence="2">Alpha/beta hydrolase</fullName>
    </submittedName>
</protein>
<accession>A0AAE7CZD8</accession>
<evidence type="ECO:0000259" key="1">
    <source>
        <dbReference type="Pfam" id="PF12697"/>
    </source>
</evidence>
<organism evidence="2 3">
    <name type="scientific">Dickeya zeae</name>
    <dbReference type="NCBI Taxonomy" id="204042"/>
    <lineage>
        <taxon>Bacteria</taxon>
        <taxon>Pseudomonadati</taxon>
        <taxon>Pseudomonadota</taxon>
        <taxon>Gammaproteobacteria</taxon>
        <taxon>Enterobacterales</taxon>
        <taxon>Pectobacteriaceae</taxon>
        <taxon>Dickeya</taxon>
    </lineage>
</organism>